<dbReference type="Pfam" id="PF07681">
    <property type="entry name" value="DoxX"/>
    <property type="match status" value="1"/>
</dbReference>
<dbReference type="PANTHER" id="PTHR33452:SF1">
    <property type="entry name" value="INNER MEMBRANE PROTEIN YPHA-RELATED"/>
    <property type="match status" value="1"/>
</dbReference>
<keyword evidence="5 7" id="KW-1133">Transmembrane helix</keyword>
<keyword evidence="4 7" id="KW-0812">Transmembrane</keyword>
<dbReference type="InterPro" id="IPR051907">
    <property type="entry name" value="DoxX-like_oxidoreductase"/>
</dbReference>
<dbReference type="Proteomes" id="UP001548832">
    <property type="component" value="Unassembled WGS sequence"/>
</dbReference>
<comment type="subcellular location">
    <subcellularLocation>
        <location evidence="1">Cell membrane</location>
        <topology evidence="1">Multi-pass membrane protein</topology>
    </subcellularLocation>
</comment>
<dbReference type="RefSeq" id="WP_354457931.1">
    <property type="nucleotide sequence ID" value="NZ_JBEWSZ010000001.1"/>
</dbReference>
<evidence type="ECO:0000256" key="1">
    <source>
        <dbReference type="ARBA" id="ARBA00004651"/>
    </source>
</evidence>
<sequence length="142" mass="15019">MSSQAIQTPLKTAAILIGRLIFAAVFLMAVSFKFMGMGATAGYIAAAGFPFPLFLAWCAALLECALVVCFLTGAFFSQAALVAAVYVLFLGFTFHGPGHWAANQDEFGFFVDHFTFLAGLLFAAANGPGRVLTLNPGWPGRA</sequence>
<evidence type="ECO:0000256" key="4">
    <source>
        <dbReference type="ARBA" id="ARBA00022692"/>
    </source>
</evidence>
<evidence type="ECO:0000256" key="7">
    <source>
        <dbReference type="SAM" id="Phobius"/>
    </source>
</evidence>
<protein>
    <submittedName>
        <fullName evidence="8">DoxX family protein</fullName>
    </submittedName>
</protein>
<feature type="transmembrane region" description="Helical" evidence="7">
    <location>
        <begin position="107"/>
        <end position="125"/>
    </location>
</feature>
<keyword evidence="3" id="KW-1003">Cell membrane</keyword>
<evidence type="ECO:0000256" key="2">
    <source>
        <dbReference type="ARBA" id="ARBA00006679"/>
    </source>
</evidence>
<organism evidence="8 9">
    <name type="scientific">Mesorhizobium shangrilense</name>
    <dbReference type="NCBI Taxonomy" id="460060"/>
    <lineage>
        <taxon>Bacteria</taxon>
        <taxon>Pseudomonadati</taxon>
        <taxon>Pseudomonadota</taxon>
        <taxon>Alphaproteobacteria</taxon>
        <taxon>Hyphomicrobiales</taxon>
        <taxon>Phyllobacteriaceae</taxon>
        <taxon>Mesorhizobium</taxon>
    </lineage>
</organism>
<feature type="transmembrane region" description="Helical" evidence="7">
    <location>
        <begin position="12"/>
        <end position="35"/>
    </location>
</feature>
<evidence type="ECO:0000313" key="9">
    <source>
        <dbReference type="Proteomes" id="UP001548832"/>
    </source>
</evidence>
<gene>
    <name evidence="8" type="ORF">ABVQ20_02575</name>
</gene>
<name>A0ABV2D752_9HYPH</name>
<dbReference type="InterPro" id="IPR032808">
    <property type="entry name" value="DoxX"/>
</dbReference>
<proteinExistence type="inferred from homology"/>
<comment type="similarity">
    <text evidence="2">Belongs to the DoxX family.</text>
</comment>
<keyword evidence="6 7" id="KW-0472">Membrane</keyword>
<evidence type="ECO:0000256" key="3">
    <source>
        <dbReference type="ARBA" id="ARBA00022475"/>
    </source>
</evidence>
<dbReference type="EMBL" id="JBEWSZ010000001">
    <property type="protein sequence ID" value="MET2825854.1"/>
    <property type="molecule type" value="Genomic_DNA"/>
</dbReference>
<keyword evidence="9" id="KW-1185">Reference proteome</keyword>
<accession>A0ABV2D752</accession>
<evidence type="ECO:0000256" key="6">
    <source>
        <dbReference type="ARBA" id="ARBA00023136"/>
    </source>
</evidence>
<feature type="transmembrane region" description="Helical" evidence="7">
    <location>
        <begin position="74"/>
        <end position="95"/>
    </location>
</feature>
<feature type="transmembrane region" description="Helical" evidence="7">
    <location>
        <begin position="41"/>
        <end position="62"/>
    </location>
</feature>
<evidence type="ECO:0000256" key="5">
    <source>
        <dbReference type="ARBA" id="ARBA00022989"/>
    </source>
</evidence>
<dbReference type="PANTHER" id="PTHR33452">
    <property type="entry name" value="OXIDOREDUCTASE CATD-RELATED"/>
    <property type="match status" value="1"/>
</dbReference>
<evidence type="ECO:0000313" key="8">
    <source>
        <dbReference type="EMBL" id="MET2825854.1"/>
    </source>
</evidence>
<reference evidence="8 9" key="1">
    <citation type="submission" date="2024-06" db="EMBL/GenBank/DDBJ databases">
        <authorList>
            <person name="Kim D.-U."/>
        </authorList>
    </citation>
    <scope>NUCLEOTIDE SEQUENCE [LARGE SCALE GENOMIC DNA]</scope>
    <source>
        <strain evidence="8 9">KACC15460</strain>
    </source>
</reference>
<comment type="caution">
    <text evidence="8">The sequence shown here is derived from an EMBL/GenBank/DDBJ whole genome shotgun (WGS) entry which is preliminary data.</text>
</comment>